<dbReference type="Pfam" id="PF19940">
    <property type="entry name" value="DUF6402"/>
    <property type="match status" value="1"/>
</dbReference>
<comment type="caution">
    <text evidence="1">The sequence shown here is derived from an EMBL/GenBank/DDBJ whole genome shotgun (WGS) entry which is preliminary data.</text>
</comment>
<name>A0A3M4K9B6_PSESF</name>
<evidence type="ECO:0000313" key="1">
    <source>
        <dbReference type="EMBL" id="RMQ25674.1"/>
    </source>
</evidence>
<reference evidence="1 2" key="1">
    <citation type="submission" date="2018-08" db="EMBL/GenBank/DDBJ databases">
        <title>Recombination of ecologically and evolutionarily significant loci maintains genetic cohesion in the Pseudomonas syringae species complex.</title>
        <authorList>
            <person name="Dillon M."/>
            <person name="Thakur S."/>
            <person name="Almeida R.N.D."/>
            <person name="Weir B.S."/>
            <person name="Guttman D.S."/>
        </authorList>
    </citation>
    <scope>NUCLEOTIDE SEQUENCE [LARGE SCALE GENOMIC DNA]</scope>
    <source>
        <strain evidence="1 2">ICMP 19074</strain>
    </source>
</reference>
<organism evidence="1 2">
    <name type="scientific">Pseudomonas syringae pv. actinidiae</name>
    <dbReference type="NCBI Taxonomy" id="103796"/>
    <lineage>
        <taxon>Bacteria</taxon>
        <taxon>Pseudomonadati</taxon>
        <taxon>Pseudomonadota</taxon>
        <taxon>Gammaproteobacteria</taxon>
        <taxon>Pseudomonadales</taxon>
        <taxon>Pseudomonadaceae</taxon>
        <taxon>Pseudomonas</taxon>
        <taxon>Pseudomonas syringae</taxon>
    </lineage>
</organism>
<dbReference type="Proteomes" id="UP000273140">
    <property type="component" value="Unassembled WGS sequence"/>
</dbReference>
<gene>
    <name evidence="1" type="ORF">ALQ07_03062</name>
</gene>
<dbReference type="EMBL" id="RBRB01000374">
    <property type="protein sequence ID" value="RMQ25674.1"/>
    <property type="molecule type" value="Genomic_DNA"/>
</dbReference>
<protein>
    <submittedName>
        <fullName evidence="1">Uncharacterized protein</fullName>
    </submittedName>
</protein>
<dbReference type="AlphaFoldDB" id="A0A3M4K9B6"/>
<evidence type="ECO:0000313" key="2">
    <source>
        <dbReference type="Proteomes" id="UP000273140"/>
    </source>
</evidence>
<dbReference type="InterPro" id="IPR045646">
    <property type="entry name" value="DUF6402"/>
</dbReference>
<proteinExistence type="predicted"/>
<accession>A0A3M4K9B6</accession>
<sequence>MNMSLNDFQRTNAVGPDTYFALPQGVSRTYAPLDTPPKQVIIENLALSRIPGAMRNMGWDTAAALMQRWFDSPGWEMPADWKEPEKQPNPMSLSAAQCDESIVKMSWAMQFERCREAVEVAESRLMTTNAINRLKNLLKQAGWRGAGSFKLGARTMTAREVDSASQVNFTRFGNAWNTLDDMYGALGRASLKIGITGTAFGIQNPITREIKAHLQVEYLGFYIRDHYDFSGLQYLGTWTEDRVLTKAETVITLTPQGHLVIRLKDGAFAAITNFHFRNYREKHNEGGDFFVYSDVLWKKVDQIIDLGTWT</sequence>